<evidence type="ECO:0000313" key="2">
    <source>
        <dbReference type="Proteomes" id="UP000182740"/>
    </source>
</evidence>
<dbReference type="EMBL" id="FPJG01000006">
    <property type="protein sequence ID" value="SFW79992.1"/>
    <property type="molecule type" value="Genomic_DNA"/>
</dbReference>
<keyword evidence="2" id="KW-1185">Reference proteome</keyword>
<gene>
    <name evidence="1" type="ORF">SAMN04489730_4884</name>
</gene>
<accession>A0A1K1S6D9</accession>
<sequence length="271" mass="29623">MSRAWRVRCGRSWCSPAWRAGTRERWWLRDAVGRFEAENGEQQGAVLGVVRRRCHHAGTVVALVAREVEAGLGQWWCRGAPHRRGRREVAVVIGPPPVSAASGGTAGGRDARLLLTRRQRSRTFHGSANGGGVGRSRWTETNGGTASVTSFIPSRAWVAAVCPFVVSDNSGRYMSRTYAVCSRENLTRRHCRHHAGGASLSAGLDRLSESCGGASYGRLPSGARPAASRRPFRKHVDAVERGQATGACPGDHARHRRRWRCWPSTNIRSPS</sequence>
<dbReference type="Proteomes" id="UP000182740">
    <property type="component" value="Unassembled WGS sequence"/>
</dbReference>
<protein>
    <submittedName>
        <fullName evidence="1">Uncharacterized protein</fullName>
    </submittedName>
</protein>
<evidence type="ECO:0000313" key="1">
    <source>
        <dbReference type="EMBL" id="SFW79992.1"/>
    </source>
</evidence>
<organism evidence="1 2">
    <name type="scientific">Amycolatopsis australiensis</name>
    <dbReference type="NCBI Taxonomy" id="546364"/>
    <lineage>
        <taxon>Bacteria</taxon>
        <taxon>Bacillati</taxon>
        <taxon>Actinomycetota</taxon>
        <taxon>Actinomycetes</taxon>
        <taxon>Pseudonocardiales</taxon>
        <taxon>Pseudonocardiaceae</taxon>
        <taxon>Amycolatopsis</taxon>
    </lineage>
</organism>
<dbReference type="AlphaFoldDB" id="A0A1K1S6D9"/>
<dbReference type="STRING" id="546364.SAMN04489730_4884"/>
<proteinExistence type="predicted"/>
<name>A0A1K1S6D9_9PSEU</name>
<reference evidence="2" key="1">
    <citation type="submission" date="2016-11" db="EMBL/GenBank/DDBJ databases">
        <authorList>
            <person name="Varghese N."/>
            <person name="Submissions S."/>
        </authorList>
    </citation>
    <scope>NUCLEOTIDE SEQUENCE [LARGE SCALE GENOMIC DNA]</scope>
    <source>
        <strain evidence="2">DSM 44671</strain>
    </source>
</reference>